<dbReference type="Proteomes" id="UP000827976">
    <property type="component" value="Chromosome 7"/>
</dbReference>
<sequence length="661" mass="71090">MDGVSLIHVPLENDLLIVSPSSGSGAAENFEGHNLTITETDQMLQGTNSVNKTEIVLRDPELSASPKRKRIISNKYNLRKSLAWDSEFFTSEGVLNQEELAIVNSTYAKAEAGKLPRILEDIRKSSESNTTLDSDSWELENLEVDLFGDLRASIQRPVSQCDRTSQLVPSIKPACPGEIDTSKPSLNSKAEISSRLRIKPPVAGKRDVTSKKPSIISSKSALLPSRVVAAGSRDPKQKPPIIAPRTRLVPPVPNKKSSTSERIQIKSDSVKNLSGTASNRQSLVALKKINGDSCRASYKSMKLTNSPTASVSGNSIVPADTPYNSFVGNSSKELDKSPSKTPRRKVQTADKLSASITKTPLRSSKTKIELQSATKSQESVKSRLRFSSSASPHSSVDSLASDSSSSTTLVMNHGNSMVSPLIAGSASPSLRVPFDINVLQSPKLRKSPGIQVSAGSSARHSPPLNSVSSKSEPKSMKPSGLRLPSPKIGYFDAEKSLTNNISRNSLNGLRNNSARNISGPSKRLSKPPSPRPVTECISSPRMVSSLTTSPPLLQQSSRPYSAHRKSEQHDELCSKDDPQEVASSASMSAILNADKPGISDLISRDIKSHNLLAVTRDVQKENMFPPVKDNGVQVEPLEKKISHLSLSGNLGTPCTSTESIS</sequence>
<evidence type="ECO:0000313" key="2">
    <source>
        <dbReference type="Proteomes" id="UP000827976"/>
    </source>
</evidence>
<organism evidence="1 2">
    <name type="scientific">Dioscorea alata</name>
    <name type="common">Purple yam</name>
    <dbReference type="NCBI Taxonomy" id="55571"/>
    <lineage>
        <taxon>Eukaryota</taxon>
        <taxon>Viridiplantae</taxon>
        <taxon>Streptophyta</taxon>
        <taxon>Embryophyta</taxon>
        <taxon>Tracheophyta</taxon>
        <taxon>Spermatophyta</taxon>
        <taxon>Magnoliopsida</taxon>
        <taxon>Liliopsida</taxon>
        <taxon>Dioscoreales</taxon>
        <taxon>Dioscoreaceae</taxon>
        <taxon>Dioscorea</taxon>
    </lineage>
</organism>
<name>A0ACB7VU37_DIOAL</name>
<evidence type="ECO:0000313" key="1">
    <source>
        <dbReference type="EMBL" id="KAH7677828.1"/>
    </source>
</evidence>
<protein>
    <submittedName>
        <fullName evidence="1">Uncharacterized protein</fullName>
    </submittedName>
</protein>
<keyword evidence="2" id="KW-1185">Reference proteome</keyword>
<dbReference type="EMBL" id="CM037017">
    <property type="protein sequence ID" value="KAH7677828.1"/>
    <property type="molecule type" value="Genomic_DNA"/>
</dbReference>
<accession>A0ACB7VU37</accession>
<proteinExistence type="predicted"/>
<comment type="caution">
    <text evidence="1">The sequence shown here is derived from an EMBL/GenBank/DDBJ whole genome shotgun (WGS) entry which is preliminary data.</text>
</comment>
<reference evidence="2" key="1">
    <citation type="journal article" date="2022" name="Nat. Commun.">
        <title>Chromosome evolution and the genetic basis of agronomically important traits in greater yam.</title>
        <authorList>
            <person name="Bredeson J.V."/>
            <person name="Lyons J.B."/>
            <person name="Oniyinde I.O."/>
            <person name="Okereke N.R."/>
            <person name="Kolade O."/>
            <person name="Nnabue I."/>
            <person name="Nwadili C.O."/>
            <person name="Hribova E."/>
            <person name="Parker M."/>
            <person name="Nwogha J."/>
            <person name="Shu S."/>
            <person name="Carlson J."/>
            <person name="Kariba R."/>
            <person name="Muthemba S."/>
            <person name="Knop K."/>
            <person name="Barton G.J."/>
            <person name="Sherwood A.V."/>
            <person name="Lopez-Montes A."/>
            <person name="Asiedu R."/>
            <person name="Jamnadass R."/>
            <person name="Muchugi A."/>
            <person name="Goodstein D."/>
            <person name="Egesi C.N."/>
            <person name="Featherston J."/>
            <person name="Asfaw A."/>
            <person name="Simpson G.G."/>
            <person name="Dolezel J."/>
            <person name="Hendre P.S."/>
            <person name="Van Deynze A."/>
            <person name="Kumar P.L."/>
            <person name="Obidiegwu J.E."/>
            <person name="Bhattacharjee R."/>
            <person name="Rokhsar D.S."/>
        </authorList>
    </citation>
    <scope>NUCLEOTIDE SEQUENCE [LARGE SCALE GENOMIC DNA]</scope>
    <source>
        <strain evidence="2">cv. TDa95/00328</strain>
    </source>
</reference>
<gene>
    <name evidence="1" type="ORF">IHE45_07G108600</name>
</gene>